<proteinExistence type="predicted"/>
<dbReference type="Proteomes" id="UP000193240">
    <property type="component" value="Unassembled WGS sequence"/>
</dbReference>
<protein>
    <submittedName>
        <fullName evidence="2">Uncharacterized protein</fullName>
    </submittedName>
</protein>
<dbReference type="EMBL" id="KZ107855">
    <property type="protein sequence ID" value="OSS45151.1"/>
    <property type="molecule type" value="Genomic_DNA"/>
</dbReference>
<name>A0A1Y2LMM3_EPING</name>
<evidence type="ECO:0000313" key="3">
    <source>
        <dbReference type="Proteomes" id="UP000193240"/>
    </source>
</evidence>
<reference evidence="2 3" key="1">
    <citation type="journal article" date="2017" name="Genome Announc.">
        <title>Genome sequence of the saprophytic ascomycete Epicoccum nigrum ICMP 19927 strain isolated from New Zealand.</title>
        <authorList>
            <person name="Fokin M."/>
            <person name="Fleetwood D."/>
            <person name="Weir B.S."/>
            <person name="Villas-Boas S.G."/>
        </authorList>
    </citation>
    <scope>NUCLEOTIDE SEQUENCE [LARGE SCALE GENOMIC DNA]</scope>
    <source>
        <strain evidence="2 3">ICMP 19927</strain>
    </source>
</reference>
<organism evidence="2 3">
    <name type="scientific">Epicoccum nigrum</name>
    <name type="common">Soil fungus</name>
    <name type="synonym">Epicoccum purpurascens</name>
    <dbReference type="NCBI Taxonomy" id="105696"/>
    <lineage>
        <taxon>Eukaryota</taxon>
        <taxon>Fungi</taxon>
        <taxon>Dikarya</taxon>
        <taxon>Ascomycota</taxon>
        <taxon>Pezizomycotina</taxon>
        <taxon>Dothideomycetes</taxon>
        <taxon>Pleosporomycetidae</taxon>
        <taxon>Pleosporales</taxon>
        <taxon>Pleosporineae</taxon>
        <taxon>Didymellaceae</taxon>
        <taxon>Epicoccum</taxon>
    </lineage>
</organism>
<gene>
    <name evidence="2" type="ORF">B5807_09213</name>
</gene>
<accession>A0A1Y2LMM3</accession>
<sequence length="249" mass="28820">MPPTRRSTSSQSMRRTSTSTQSIAHADPDPGPENPLNLEHPKEPNLTLSDFMDPRAQRTEESKPYWRHLAAQLLAARNSFAARNPAADNPRCSALDRAAVLAVYNEALRRVEHMCKRDVQALDEEVTKKVETILDLRCAEVEDAVFYVDSAFLRPLEPQYAQPRLDYYDRGKGEGSDGYGRAAWMRLREWRGEGWPRVVPVRAVEREKRERERRRRLRREVDEDLEGLERVVAGEWGEEVDADPERPWR</sequence>
<feature type="compositionally biased region" description="Low complexity" evidence="1">
    <location>
        <begin position="1"/>
        <end position="22"/>
    </location>
</feature>
<feature type="region of interest" description="Disordered" evidence="1">
    <location>
        <begin position="1"/>
        <end position="51"/>
    </location>
</feature>
<keyword evidence="3" id="KW-1185">Reference proteome</keyword>
<dbReference type="InParanoid" id="A0A1Y2LMM3"/>
<evidence type="ECO:0000256" key="1">
    <source>
        <dbReference type="SAM" id="MobiDB-lite"/>
    </source>
</evidence>
<evidence type="ECO:0000313" key="2">
    <source>
        <dbReference type="EMBL" id="OSS45151.1"/>
    </source>
</evidence>
<dbReference type="AlphaFoldDB" id="A0A1Y2LMM3"/>